<evidence type="ECO:0000313" key="1">
    <source>
        <dbReference type="EMBL" id="RLU21848.1"/>
    </source>
</evidence>
<reference evidence="1" key="1">
    <citation type="journal article" date="2018" name="Genome Res.">
        <title>The genomic architecture and molecular evolution of ant odorant receptors.</title>
        <authorList>
            <person name="McKenzie S.K."/>
            <person name="Kronauer D.J.C."/>
        </authorList>
    </citation>
    <scope>NUCLEOTIDE SEQUENCE [LARGE SCALE GENOMIC DNA]</scope>
    <source>
        <strain evidence="1">Clonal line C1</strain>
    </source>
</reference>
<dbReference type="GO" id="GO:0008285">
    <property type="term" value="P:negative regulation of cell population proliferation"/>
    <property type="evidence" value="ECO:0007669"/>
    <property type="project" value="InterPro"/>
</dbReference>
<sequence length="229" mass="26137">MIESKGQTGGIPPGMHVKLIISFRCDTFDEPEEMLVINVQHGRSVIIKLRGYRDPPILTVINIPYFQYPQRKLTVRDVEWIMEIPFQSMNSLEEFIDTSSSASSTPTESIPKYKTLKNFDCGECFVGEEVTLPLTVKNVGGEGRFFIMSEIDWCSMHIEDITNDNMLVLPCFAMWPAYFTLKPQEYIHLYIYFFPDAHGLHVETLYVICDNCSVIMMEIVGDGRAAAVE</sequence>
<proteinExistence type="predicted"/>
<dbReference type="GO" id="GO:0005929">
    <property type="term" value="C:cilium"/>
    <property type="evidence" value="ECO:0007669"/>
    <property type="project" value="TreeGrafter"/>
</dbReference>
<comment type="caution">
    <text evidence="1">The sequence shown here is derived from an EMBL/GenBank/DDBJ whole genome shotgun (WGS) entry which is preliminary data.</text>
</comment>
<protein>
    <recommendedName>
        <fullName evidence="2">Deleted in lung and esophageal cancer protein</fullName>
    </recommendedName>
</protein>
<dbReference type="InterPro" id="IPR033304">
    <property type="entry name" value="DLEC1"/>
</dbReference>
<name>A0A3L8DPU7_OOCBI</name>
<dbReference type="Gene3D" id="2.60.40.10">
    <property type="entry name" value="Immunoglobulins"/>
    <property type="match status" value="1"/>
</dbReference>
<dbReference type="EMBL" id="QOIP01000006">
    <property type="protein sequence ID" value="RLU21848.1"/>
    <property type="molecule type" value="Genomic_DNA"/>
</dbReference>
<reference evidence="1" key="2">
    <citation type="submission" date="2018-07" db="EMBL/GenBank/DDBJ databases">
        <authorList>
            <person name="Mckenzie S.K."/>
            <person name="Kronauer D.J.C."/>
        </authorList>
    </citation>
    <scope>NUCLEOTIDE SEQUENCE</scope>
    <source>
        <strain evidence="1">Clonal line C1</strain>
    </source>
</reference>
<dbReference type="Proteomes" id="UP000279307">
    <property type="component" value="Chromosome 6"/>
</dbReference>
<gene>
    <name evidence="1" type="ORF">DMN91_006224</name>
</gene>
<dbReference type="GO" id="GO:0005737">
    <property type="term" value="C:cytoplasm"/>
    <property type="evidence" value="ECO:0007669"/>
    <property type="project" value="TreeGrafter"/>
</dbReference>
<dbReference type="OrthoDB" id="2115465at2759"/>
<dbReference type="GO" id="GO:0015631">
    <property type="term" value="F:tubulin binding"/>
    <property type="evidence" value="ECO:0007669"/>
    <property type="project" value="TreeGrafter"/>
</dbReference>
<evidence type="ECO:0008006" key="2">
    <source>
        <dbReference type="Google" id="ProtNLM"/>
    </source>
</evidence>
<dbReference type="PANTHER" id="PTHR46348">
    <property type="entry name" value="DELETED IN LUNG AND ESOPHAGEAL CANCER PROTEIN 1"/>
    <property type="match status" value="1"/>
</dbReference>
<organism evidence="1">
    <name type="scientific">Ooceraea biroi</name>
    <name type="common">Clonal raider ant</name>
    <name type="synonym">Cerapachys biroi</name>
    <dbReference type="NCBI Taxonomy" id="2015173"/>
    <lineage>
        <taxon>Eukaryota</taxon>
        <taxon>Metazoa</taxon>
        <taxon>Ecdysozoa</taxon>
        <taxon>Arthropoda</taxon>
        <taxon>Hexapoda</taxon>
        <taxon>Insecta</taxon>
        <taxon>Pterygota</taxon>
        <taxon>Neoptera</taxon>
        <taxon>Endopterygota</taxon>
        <taxon>Hymenoptera</taxon>
        <taxon>Apocrita</taxon>
        <taxon>Aculeata</taxon>
        <taxon>Formicoidea</taxon>
        <taxon>Formicidae</taxon>
        <taxon>Dorylinae</taxon>
        <taxon>Ooceraea</taxon>
    </lineage>
</organism>
<accession>A0A3L8DPU7</accession>
<dbReference type="InterPro" id="IPR013783">
    <property type="entry name" value="Ig-like_fold"/>
</dbReference>
<dbReference type="AlphaFoldDB" id="A0A3L8DPU7"/>
<dbReference type="PANTHER" id="PTHR46348:SF1">
    <property type="entry name" value="DELETED IN LUNG AND ESOPHAGEAL CANCER PROTEIN 1"/>
    <property type="match status" value="1"/>
</dbReference>